<evidence type="ECO:0000256" key="8">
    <source>
        <dbReference type="ARBA" id="ARBA00023002"/>
    </source>
</evidence>
<keyword evidence="9 12" id="KW-0408">Iron</keyword>
<dbReference type="InterPro" id="IPR024708">
    <property type="entry name" value="Catalase_AS"/>
</dbReference>
<dbReference type="PRINTS" id="PR00067">
    <property type="entry name" value="CATALASE"/>
</dbReference>
<dbReference type="SUPFAM" id="SSF56634">
    <property type="entry name" value="Heme-dependent catalase-like"/>
    <property type="match status" value="1"/>
</dbReference>
<dbReference type="GO" id="GO:0005829">
    <property type="term" value="C:cytosol"/>
    <property type="evidence" value="ECO:0007669"/>
    <property type="project" value="TreeGrafter"/>
</dbReference>
<keyword evidence="19" id="KW-1185">Reference proteome</keyword>
<comment type="caution">
    <text evidence="18">The sequence shown here is derived from an EMBL/GenBank/DDBJ whole genome shotgun (WGS) entry which is preliminary data.</text>
</comment>
<dbReference type="CDD" id="cd03132">
    <property type="entry name" value="GATase1_catalase"/>
    <property type="match status" value="1"/>
</dbReference>
<reference evidence="18" key="1">
    <citation type="submission" date="2023-06" db="EMBL/GenBank/DDBJ databases">
        <title>Conoideocrella luteorostrata (Hypocreales: Clavicipitaceae), a potential biocontrol fungus for elongate hemlock scale in United States Christmas tree production areas.</title>
        <authorList>
            <person name="Barrett H."/>
            <person name="Lovett B."/>
            <person name="Macias A.M."/>
            <person name="Stajich J.E."/>
            <person name="Kasson M.T."/>
        </authorList>
    </citation>
    <scope>NUCLEOTIDE SEQUENCE</scope>
    <source>
        <strain evidence="18">ARSEF 14590</strain>
    </source>
</reference>
<evidence type="ECO:0000256" key="7">
    <source>
        <dbReference type="ARBA" id="ARBA00022723"/>
    </source>
</evidence>
<evidence type="ECO:0000256" key="11">
    <source>
        <dbReference type="ARBA" id="ARBA00049254"/>
    </source>
</evidence>
<evidence type="ECO:0000256" key="13">
    <source>
        <dbReference type="PIRSR" id="PIRSR038927-1"/>
    </source>
</evidence>
<comment type="function">
    <text evidence="2 12">Occurs in almost all aerobically respiring organisms and serves to protect cells from the toxic effects of hydrogen peroxide.</text>
</comment>
<dbReference type="FunFam" id="2.40.180.10:FF:000003">
    <property type="entry name" value="Catalase"/>
    <property type="match status" value="1"/>
</dbReference>
<comment type="function">
    <text evidence="16">Catalyzes the degradation of hydrogen peroxide (H(2)O(2)) generated by peroxisomal oxidases to water and oxygen, thereby protecting cells from the toxic effects of hydrogen peroxide.</text>
</comment>
<dbReference type="Gene3D" id="1.20.1370.20">
    <property type="match status" value="1"/>
</dbReference>
<dbReference type="Pfam" id="PF06628">
    <property type="entry name" value="Catalase-rel"/>
    <property type="match status" value="1"/>
</dbReference>
<dbReference type="InterPro" id="IPR011614">
    <property type="entry name" value="Catalase_core"/>
</dbReference>
<feature type="binding site" description="axial binding residue" evidence="14">
    <location>
        <position position="362"/>
    </location>
    <ligand>
        <name>heme</name>
        <dbReference type="ChEBI" id="CHEBI:30413"/>
    </ligand>
    <ligandPart>
        <name>Fe</name>
        <dbReference type="ChEBI" id="CHEBI:18248"/>
    </ligandPart>
</feature>
<dbReference type="PANTHER" id="PTHR42821:SF1">
    <property type="entry name" value="CATALASE-B"/>
    <property type="match status" value="1"/>
</dbReference>
<dbReference type="Gene3D" id="2.40.180.10">
    <property type="entry name" value="Catalase core domain"/>
    <property type="match status" value="1"/>
</dbReference>
<comment type="cofactor">
    <cofactor evidence="1 12 14">
        <name>heme</name>
        <dbReference type="ChEBI" id="CHEBI:30413"/>
    </cofactor>
</comment>
<dbReference type="PANTHER" id="PTHR42821">
    <property type="entry name" value="CATALASE"/>
    <property type="match status" value="1"/>
</dbReference>
<comment type="catalytic activity">
    <reaction evidence="11 12 15">
        <text>2 H2O2 = O2 + 2 H2O</text>
        <dbReference type="Rhea" id="RHEA:20309"/>
        <dbReference type="ChEBI" id="CHEBI:15377"/>
        <dbReference type="ChEBI" id="CHEBI:15379"/>
        <dbReference type="ChEBI" id="CHEBI:16240"/>
        <dbReference type="EC" id="1.11.1.6"/>
    </reaction>
</comment>
<dbReference type="InterPro" id="IPR020835">
    <property type="entry name" value="Catalase_sf"/>
</dbReference>
<evidence type="ECO:0000256" key="5">
    <source>
        <dbReference type="ARBA" id="ARBA00022559"/>
    </source>
</evidence>
<comment type="similarity">
    <text evidence="3 12 15">Belongs to the catalase family.</text>
</comment>
<dbReference type="GO" id="GO:0006979">
    <property type="term" value="P:response to oxidative stress"/>
    <property type="evidence" value="ECO:0007669"/>
    <property type="project" value="InterPro"/>
</dbReference>
<name>A0AAJ0CPZ5_9HYPO</name>
<dbReference type="Gene3D" id="3.40.50.880">
    <property type="match status" value="1"/>
</dbReference>
<gene>
    <name evidence="18" type="primary">cat1</name>
    <name evidence="18" type="ORF">QQS21_005138</name>
</gene>
<proteinExistence type="inferred from homology"/>
<evidence type="ECO:0000256" key="4">
    <source>
        <dbReference type="ARBA" id="ARBA00012314"/>
    </source>
</evidence>
<keyword evidence="7 12" id="KW-0479">Metal-binding</keyword>
<evidence type="ECO:0000256" key="10">
    <source>
        <dbReference type="ARBA" id="ARBA00023324"/>
    </source>
</evidence>
<dbReference type="FunFam" id="1.20.1370.20:FF:000001">
    <property type="entry name" value="Catalase HPII"/>
    <property type="match status" value="1"/>
</dbReference>
<dbReference type="PROSITE" id="PS00437">
    <property type="entry name" value="CATALASE_1"/>
    <property type="match status" value="1"/>
</dbReference>
<dbReference type="EMBL" id="JASWJB010000082">
    <property type="protein sequence ID" value="KAK2600123.1"/>
    <property type="molecule type" value="Genomic_DNA"/>
</dbReference>
<dbReference type="EC" id="1.11.1.6" evidence="4 12"/>
<dbReference type="GO" id="GO:0046872">
    <property type="term" value="F:metal ion binding"/>
    <property type="evidence" value="ECO:0007669"/>
    <property type="project" value="UniProtKB-KW"/>
</dbReference>
<dbReference type="InterPro" id="IPR024712">
    <property type="entry name" value="Catalase_clade2"/>
</dbReference>
<dbReference type="InterPro" id="IPR002226">
    <property type="entry name" value="Catalase_haem_BS"/>
</dbReference>
<feature type="active site" evidence="13">
    <location>
        <position position="148"/>
    </location>
</feature>
<dbReference type="AlphaFoldDB" id="A0AAJ0CPZ5"/>
<dbReference type="SMART" id="SM01060">
    <property type="entry name" value="Catalase"/>
    <property type="match status" value="1"/>
</dbReference>
<accession>A0AAJ0CPZ5</accession>
<evidence type="ECO:0000256" key="3">
    <source>
        <dbReference type="ARBA" id="ARBA00005329"/>
    </source>
</evidence>
<dbReference type="PIRSF" id="PIRSF038927">
    <property type="entry name" value="Catalase_clade2"/>
    <property type="match status" value="1"/>
</dbReference>
<evidence type="ECO:0000256" key="6">
    <source>
        <dbReference type="ARBA" id="ARBA00022617"/>
    </source>
</evidence>
<dbReference type="InterPro" id="IPR041399">
    <property type="entry name" value="Catalase_large_C"/>
</dbReference>
<dbReference type="InterPro" id="IPR010582">
    <property type="entry name" value="Catalase_immune_responsive"/>
</dbReference>
<evidence type="ECO:0000256" key="15">
    <source>
        <dbReference type="RuleBase" id="RU000498"/>
    </source>
</evidence>
<keyword evidence="5 12" id="KW-0575">Peroxidase</keyword>
<evidence type="ECO:0000313" key="19">
    <source>
        <dbReference type="Proteomes" id="UP001251528"/>
    </source>
</evidence>
<dbReference type="InterPro" id="IPR043156">
    <property type="entry name" value="Catalase_clade2_helical"/>
</dbReference>
<organism evidence="18 19">
    <name type="scientific">Conoideocrella luteorostrata</name>
    <dbReference type="NCBI Taxonomy" id="1105319"/>
    <lineage>
        <taxon>Eukaryota</taxon>
        <taxon>Fungi</taxon>
        <taxon>Dikarya</taxon>
        <taxon>Ascomycota</taxon>
        <taxon>Pezizomycotina</taxon>
        <taxon>Sordariomycetes</taxon>
        <taxon>Hypocreomycetidae</taxon>
        <taxon>Hypocreales</taxon>
        <taxon>Clavicipitaceae</taxon>
        <taxon>Conoideocrella</taxon>
    </lineage>
</organism>
<evidence type="ECO:0000256" key="2">
    <source>
        <dbReference type="ARBA" id="ARBA00003918"/>
    </source>
</evidence>
<dbReference type="Pfam" id="PF18011">
    <property type="entry name" value="Catalase_C"/>
    <property type="match status" value="1"/>
</dbReference>
<evidence type="ECO:0000256" key="14">
    <source>
        <dbReference type="PIRSR" id="PIRSR038927-2"/>
    </source>
</evidence>
<dbReference type="GO" id="GO:0004096">
    <property type="term" value="F:catalase activity"/>
    <property type="evidence" value="ECO:0007669"/>
    <property type="project" value="UniProtKB-UniRule"/>
</dbReference>
<evidence type="ECO:0000313" key="18">
    <source>
        <dbReference type="EMBL" id="KAK2600123.1"/>
    </source>
</evidence>
<evidence type="ECO:0000256" key="9">
    <source>
        <dbReference type="ARBA" id="ARBA00023004"/>
    </source>
</evidence>
<dbReference type="InterPro" id="IPR018028">
    <property type="entry name" value="Catalase"/>
</dbReference>
<dbReference type="Proteomes" id="UP001251528">
    <property type="component" value="Unassembled WGS sequence"/>
</dbReference>
<protein>
    <recommendedName>
        <fullName evidence="4 12">Catalase</fullName>
        <ecNumber evidence="4 12">1.11.1.6</ecNumber>
    </recommendedName>
</protein>
<evidence type="ECO:0000259" key="17">
    <source>
        <dbReference type="SMART" id="SM01060"/>
    </source>
</evidence>
<dbReference type="GO" id="GO:0020037">
    <property type="term" value="F:heme binding"/>
    <property type="evidence" value="ECO:0007669"/>
    <property type="project" value="UniProtKB-UniRule"/>
</dbReference>
<dbReference type="PROSITE" id="PS51402">
    <property type="entry name" value="CATALASE_3"/>
    <property type="match status" value="1"/>
</dbReference>
<evidence type="ECO:0000256" key="1">
    <source>
        <dbReference type="ARBA" id="ARBA00001971"/>
    </source>
</evidence>
<dbReference type="InterPro" id="IPR029062">
    <property type="entry name" value="Class_I_gatase-like"/>
</dbReference>
<dbReference type="Pfam" id="PF00199">
    <property type="entry name" value="Catalase"/>
    <property type="match status" value="1"/>
</dbReference>
<keyword evidence="10 12" id="KW-0376">Hydrogen peroxide</keyword>
<keyword evidence="8 12" id="KW-0560">Oxidoreductase</keyword>
<keyword evidence="6 12" id="KW-0349">Heme</keyword>
<feature type="active site" evidence="13">
    <location>
        <position position="75"/>
    </location>
</feature>
<dbReference type="SUPFAM" id="SSF52317">
    <property type="entry name" value="Class I glutamine amidotransferase-like"/>
    <property type="match status" value="1"/>
</dbReference>
<sequence>MTSRTAKVDQLHAATVRPTQNDRITADFGTKQSNTDDWLRVSTGKTTGPMLLEDNFGREKIHRFDHERIPERVVHARGAGAFGTFRLFESAEDVTHAGVLTDTSRQTPVFLRFSTVLGSRGSADTVRDVRGFALKMYTQEGNWDIVGNNIPVFFIQDAIKFPDLIHAGKPEPDNEIPQAQSAHNNFWDFVYMHSEATHMYMWAMSDRGIPRSYRMMQGFGVNTFTLQNSQGERHFVKFHFTPELGVHSLVWDEALKIAGQDPDFHRKDLMEAIENGAYPKWKFGIQVIPEGKEDDFKFDILDATKVWPEDQVPIRYIGELELNRNVDEYFTETEQVAFCTSHVVPGIGFSDDPLLQGRNFSYFDTQLSRLGINWEELPINKPVCPVMNFNRDGGMRHTIAKGKVNYWPNRFEIQPAAAQAEGGYIDHPQEVKGVKVRGKSEKFKEHFSQAQLFYNSMSEIEKSHIKAALSFELDHCEEPIVYERMTKRLAEIDLDLAQSVATMVGGPIPSPSTRNNHGRKSKGLSQLEYMPERVTIATRKVAILIADGYDSVAYTAILTALKAAQAIPVVLGPRRSVIYAAGEDKSTAKGLLPDHHFEGQRSTLFDAIFIPGGKESVDTLIKMGRVTHYVREAFGHLKTIAATGEGVNLVNHAVQLSDVQLSSDSEAILSYGVVTLRDPKPESLKEVIQASRSAKNFLDKLFWSISQHRCWERELNGLATQVAY</sequence>
<dbReference type="PROSITE" id="PS00438">
    <property type="entry name" value="CATALASE_2"/>
    <property type="match status" value="1"/>
</dbReference>
<dbReference type="GO" id="GO:0042744">
    <property type="term" value="P:hydrogen peroxide catabolic process"/>
    <property type="evidence" value="ECO:0007669"/>
    <property type="project" value="UniProtKB-UniRule"/>
</dbReference>
<feature type="domain" description="Catalase core" evidence="17">
    <location>
        <begin position="25"/>
        <end position="415"/>
    </location>
</feature>
<evidence type="ECO:0000256" key="12">
    <source>
        <dbReference type="PIRNR" id="PIRNR038927"/>
    </source>
</evidence>
<evidence type="ECO:0000256" key="16">
    <source>
        <dbReference type="RuleBase" id="RU004142"/>
    </source>
</evidence>